<dbReference type="KEGG" id="dvi:6625040"/>
<organism evidence="1 2">
    <name type="scientific">Drosophila virilis</name>
    <name type="common">Fruit fly</name>
    <dbReference type="NCBI Taxonomy" id="7244"/>
    <lineage>
        <taxon>Eukaryota</taxon>
        <taxon>Metazoa</taxon>
        <taxon>Ecdysozoa</taxon>
        <taxon>Arthropoda</taxon>
        <taxon>Hexapoda</taxon>
        <taxon>Insecta</taxon>
        <taxon>Pterygota</taxon>
        <taxon>Neoptera</taxon>
        <taxon>Endopterygota</taxon>
        <taxon>Diptera</taxon>
        <taxon>Brachycera</taxon>
        <taxon>Muscomorpha</taxon>
        <taxon>Ephydroidea</taxon>
        <taxon>Drosophilidae</taxon>
        <taxon>Drosophila</taxon>
    </lineage>
</organism>
<dbReference type="EMBL" id="CH940648">
    <property type="protein sequence ID" value="EDW60004.2"/>
    <property type="molecule type" value="Genomic_DNA"/>
</dbReference>
<dbReference type="OrthoDB" id="6362401at2759"/>
<protein>
    <recommendedName>
        <fullName evidence="3">Pupal cuticle protein Edg-78E</fullName>
    </recommendedName>
</protein>
<sequence length="136" mass="15047">MSPRPRQAASYKKRLPLLYFWLKFIEHNNKIMLNHKLLCCACFLLLLAAIGSANEPVPVPVPEPVPEAAELLKHINQQNLNGAGQYKHEIEVDNGIRTSAQGNVNGVQGEYDLPGENGPIHVSYTADSTGFHPHIN</sequence>
<accession>B4LML7</accession>
<dbReference type="InterPro" id="IPR000618">
    <property type="entry name" value="Insect_cuticle"/>
</dbReference>
<dbReference type="AlphaFoldDB" id="B4LML7"/>
<evidence type="ECO:0008006" key="3">
    <source>
        <dbReference type="Google" id="ProtNLM"/>
    </source>
</evidence>
<evidence type="ECO:0000313" key="2">
    <source>
        <dbReference type="Proteomes" id="UP000008792"/>
    </source>
</evidence>
<name>B4LML7_DROVI</name>
<reference evidence="1 2" key="1">
    <citation type="journal article" date="2007" name="Nature">
        <title>Evolution of genes and genomes on the Drosophila phylogeny.</title>
        <authorList>
            <consortium name="Drosophila 12 Genomes Consortium"/>
            <person name="Clark A.G."/>
            <person name="Eisen M.B."/>
            <person name="Smith D.R."/>
            <person name="Bergman C.M."/>
            <person name="Oliver B."/>
            <person name="Markow T.A."/>
            <person name="Kaufman T.C."/>
            <person name="Kellis M."/>
            <person name="Gelbart W."/>
            <person name="Iyer V.N."/>
            <person name="Pollard D.A."/>
            <person name="Sackton T.B."/>
            <person name="Larracuente A.M."/>
            <person name="Singh N.D."/>
            <person name="Abad J.P."/>
            <person name="Abt D.N."/>
            <person name="Adryan B."/>
            <person name="Aguade M."/>
            <person name="Akashi H."/>
            <person name="Anderson W.W."/>
            <person name="Aquadro C.F."/>
            <person name="Ardell D.H."/>
            <person name="Arguello R."/>
            <person name="Artieri C.G."/>
            <person name="Barbash D.A."/>
            <person name="Barker D."/>
            <person name="Barsanti P."/>
            <person name="Batterham P."/>
            <person name="Batzoglou S."/>
            <person name="Begun D."/>
            <person name="Bhutkar A."/>
            <person name="Blanco E."/>
            <person name="Bosak S.A."/>
            <person name="Bradley R.K."/>
            <person name="Brand A.D."/>
            <person name="Brent M.R."/>
            <person name="Brooks A.N."/>
            <person name="Brown R.H."/>
            <person name="Butlin R.K."/>
            <person name="Caggese C."/>
            <person name="Calvi B.R."/>
            <person name="Bernardo de Carvalho A."/>
            <person name="Caspi A."/>
            <person name="Castrezana S."/>
            <person name="Celniker S.E."/>
            <person name="Chang J.L."/>
            <person name="Chapple C."/>
            <person name="Chatterji S."/>
            <person name="Chinwalla A."/>
            <person name="Civetta A."/>
            <person name="Clifton S.W."/>
            <person name="Comeron J.M."/>
            <person name="Costello J.C."/>
            <person name="Coyne J.A."/>
            <person name="Daub J."/>
            <person name="David R.G."/>
            <person name="Delcher A.L."/>
            <person name="Delehaunty K."/>
            <person name="Do C.B."/>
            <person name="Ebling H."/>
            <person name="Edwards K."/>
            <person name="Eickbush T."/>
            <person name="Evans J.D."/>
            <person name="Filipski A."/>
            <person name="Findeiss S."/>
            <person name="Freyhult E."/>
            <person name="Fulton L."/>
            <person name="Fulton R."/>
            <person name="Garcia A.C."/>
            <person name="Gardiner A."/>
            <person name="Garfield D.A."/>
            <person name="Garvin B.E."/>
            <person name="Gibson G."/>
            <person name="Gilbert D."/>
            <person name="Gnerre S."/>
            <person name="Godfrey J."/>
            <person name="Good R."/>
            <person name="Gotea V."/>
            <person name="Gravely B."/>
            <person name="Greenberg A.J."/>
            <person name="Griffiths-Jones S."/>
            <person name="Gross S."/>
            <person name="Guigo R."/>
            <person name="Gustafson E.A."/>
            <person name="Haerty W."/>
            <person name="Hahn M.W."/>
            <person name="Halligan D.L."/>
            <person name="Halpern A.L."/>
            <person name="Halter G.M."/>
            <person name="Han M.V."/>
            <person name="Heger A."/>
            <person name="Hillier L."/>
            <person name="Hinrichs A.S."/>
            <person name="Holmes I."/>
            <person name="Hoskins R.A."/>
            <person name="Hubisz M.J."/>
            <person name="Hultmark D."/>
            <person name="Huntley M.A."/>
            <person name="Jaffe D.B."/>
            <person name="Jagadeeshan S."/>
            <person name="Jeck W.R."/>
            <person name="Johnson J."/>
            <person name="Jones C.D."/>
            <person name="Jordan W.C."/>
            <person name="Karpen G.H."/>
            <person name="Kataoka E."/>
            <person name="Keightley P.D."/>
            <person name="Kheradpour P."/>
            <person name="Kirkness E.F."/>
            <person name="Koerich L.B."/>
            <person name="Kristiansen K."/>
            <person name="Kudrna D."/>
            <person name="Kulathinal R.J."/>
            <person name="Kumar S."/>
            <person name="Kwok R."/>
            <person name="Lander E."/>
            <person name="Langley C.H."/>
            <person name="Lapoint R."/>
            <person name="Lazzaro B.P."/>
            <person name="Lee S.J."/>
            <person name="Levesque L."/>
            <person name="Li R."/>
            <person name="Lin C.F."/>
            <person name="Lin M.F."/>
            <person name="Lindblad-Toh K."/>
            <person name="Llopart A."/>
            <person name="Long M."/>
            <person name="Low L."/>
            <person name="Lozovsky E."/>
            <person name="Lu J."/>
            <person name="Luo M."/>
            <person name="Machado C.A."/>
            <person name="Makalowski W."/>
            <person name="Marzo M."/>
            <person name="Matsuda M."/>
            <person name="Matzkin L."/>
            <person name="McAllister B."/>
            <person name="McBride C.S."/>
            <person name="McKernan B."/>
            <person name="McKernan K."/>
            <person name="Mendez-Lago M."/>
            <person name="Minx P."/>
            <person name="Mollenhauer M.U."/>
            <person name="Montooth K."/>
            <person name="Mount S.M."/>
            <person name="Mu X."/>
            <person name="Myers E."/>
            <person name="Negre B."/>
            <person name="Newfeld S."/>
            <person name="Nielsen R."/>
            <person name="Noor M.A."/>
            <person name="O'Grady P."/>
            <person name="Pachter L."/>
            <person name="Papaceit M."/>
            <person name="Parisi M.J."/>
            <person name="Parisi M."/>
            <person name="Parts L."/>
            <person name="Pedersen J.S."/>
            <person name="Pesole G."/>
            <person name="Phillippy A.M."/>
            <person name="Ponting C.P."/>
            <person name="Pop M."/>
            <person name="Porcelli D."/>
            <person name="Powell J.R."/>
            <person name="Prohaska S."/>
            <person name="Pruitt K."/>
            <person name="Puig M."/>
            <person name="Quesneville H."/>
            <person name="Ram K.R."/>
            <person name="Rand D."/>
            <person name="Rasmussen M.D."/>
            <person name="Reed L.K."/>
            <person name="Reenan R."/>
            <person name="Reily A."/>
            <person name="Remington K.A."/>
            <person name="Rieger T.T."/>
            <person name="Ritchie M.G."/>
            <person name="Robin C."/>
            <person name="Rogers Y.H."/>
            <person name="Rohde C."/>
            <person name="Rozas J."/>
            <person name="Rubenfield M.J."/>
            <person name="Ruiz A."/>
            <person name="Russo S."/>
            <person name="Salzberg S.L."/>
            <person name="Sanchez-Gracia A."/>
            <person name="Saranga D.J."/>
            <person name="Sato H."/>
            <person name="Schaeffer S.W."/>
            <person name="Schatz M.C."/>
            <person name="Schlenke T."/>
            <person name="Schwartz R."/>
            <person name="Segarra C."/>
            <person name="Singh R.S."/>
            <person name="Sirot L."/>
            <person name="Sirota M."/>
            <person name="Sisneros N.B."/>
            <person name="Smith C.D."/>
            <person name="Smith T.F."/>
            <person name="Spieth J."/>
            <person name="Stage D.E."/>
            <person name="Stark A."/>
            <person name="Stephan W."/>
            <person name="Strausberg R.L."/>
            <person name="Strempel S."/>
            <person name="Sturgill D."/>
            <person name="Sutton G."/>
            <person name="Sutton G.G."/>
            <person name="Tao W."/>
            <person name="Teichmann S."/>
            <person name="Tobari Y.N."/>
            <person name="Tomimura Y."/>
            <person name="Tsolas J.M."/>
            <person name="Valente V.L."/>
            <person name="Venter E."/>
            <person name="Venter J.C."/>
            <person name="Vicario S."/>
            <person name="Vieira F.G."/>
            <person name="Vilella A.J."/>
            <person name="Villasante A."/>
            <person name="Walenz B."/>
            <person name="Wang J."/>
            <person name="Wasserman M."/>
            <person name="Watts T."/>
            <person name="Wilson D."/>
            <person name="Wilson R.K."/>
            <person name="Wing R.A."/>
            <person name="Wolfner M.F."/>
            <person name="Wong A."/>
            <person name="Wong G.K."/>
            <person name="Wu C.I."/>
            <person name="Wu G."/>
            <person name="Yamamoto D."/>
            <person name="Yang H.P."/>
            <person name="Yang S.P."/>
            <person name="Yorke J.A."/>
            <person name="Yoshida K."/>
            <person name="Zdobnov E."/>
            <person name="Zhang P."/>
            <person name="Zhang Y."/>
            <person name="Zimin A.V."/>
            <person name="Baldwin J."/>
            <person name="Abdouelleil A."/>
            <person name="Abdulkadir J."/>
            <person name="Abebe A."/>
            <person name="Abera B."/>
            <person name="Abreu J."/>
            <person name="Acer S.C."/>
            <person name="Aftuck L."/>
            <person name="Alexander A."/>
            <person name="An P."/>
            <person name="Anderson E."/>
            <person name="Anderson S."/>
            <person name="Arachi H."/>
            <person name="Azer M."/>
            <person name="Bachantsang P."/>
            <person name="Barry A."/>
            <person name="Bayul T."/>
            <person name="Berlin A."/>
            <person name="Bessette D."/>
            <person name="Bloom T."/>
            <person name="Blye J."/>
            <person name="Boguslavskiy L."/>
            <person name="Bonnet C."/>
            <person name="Boukhgalter B."/>
            <person name="Bourzgui I."/>
            <person name="Brown A."/>
            <person name="Cahill P."/>
            <person name="Channer S."/>
            <person name="Cheshatsang Y."/>
            <person name="Chuda L."/>
            <person name="Citroen M."/>
            <person name="Collymore A."/>
            <person name="Cooke P."/>
            <person name="Costello M."/>
            <person name="D'Aco K."/>
            <person name="Daza R."/>
            <person name="De Haan G."/>
            <person name="DeGray S."/>
            <person name="DeMaso C."/>
            <person name="Dhargay N."/>
            <person name="Dooley K."/>
            <person name="Dooley E."/>
            <person name="Doricent M."/>
            <person name="Dorje P."/>
            <person name="Dorjee K."/>
            <person name="Dupes A."/>
            <person name="Elong R."/>
            <person name="Falk J."/>
            <person name="Farina A."/>
            <person name="Faro S."/>
            <person name="Ferguson D."/>
            <person name="Fisher S."/>
            <person name="Foley C.D."/>
            <person name="Franke A."/>
            <person name="Friedrich D."/>
            <person name="Gadbois L."/>
            <person name="Gearin G."/>
            <person name="Gearin C.R."/>
            <person name="Giannoukos G."/>
            <person name="Goode T."/>
            <person name="Graham J."/>
            <person name="Grandbois E."/>
            <person name="Grewal S."/>
            <person name="Gyaltsen K."/>
            <person name="Hafez N."/>
            <person name="Hagos B."/>
            <person name="Hall J."/>
            <person name="Henson C."/>
            <person name="Hollinger A."/>
            <person name="Honan T."/>
            <person name="Huard M.D."/>
            <person name="Hughes L."/>
            <person name="Hurhula B."/>
            <person name="Husby M.E."/>
            <person name="Kamat A."/>
            <person name="Kanga B."/>
            <person name="Kashin S."/>
            <person name="Khazanovich D."/>
            <person name="Kisner P."/>
            <person name="Lance K."/>
            <person name="Lara M."/>
            <person name="Lee W."/>
            <person name="Lennon N."/>
            <person name="Letendre F."/>
            <person name="LeVine R."/>
            <person name="Lipovsky A."/>
            <person name="Liu X."/>
            <person name="Liu J."/>
            <person name="Liu S."/>
            <person name="Lokyitsang T."/>
            <person name="Lokyitsang Y."/>
            <person name="Lubonja R."/>
            <person name="Lui A."/>
            <person name="MacDonald P."/>
            <person name="Magnisalis V."/>
            <person name="Maru K."/>
            <person name="Matthews C."/>
            <person name="McCusker W."/>
            <person name="McDonough S."/>
            <person name="Mehta T."/>
            <person name="Meldrim J."/>
            <person name="Meneus L."/>
            <person name="Mihai O."/>
            <person name="Mihalev A."/>
            <person name="Mihova T."/>
            <person name="Mittelman R."/>
            <person name="Mlenga V."/>
            <person name="Montmayeur A."/>
            <person name="Mulrain L."/>
            <person name="Navidi A."/>
            <person name="Naylor J."/>
            <person name="Negash T."/>
            <person name="Nguyen T."/>
            <person name="Nguyen N."/>
            <person name="Nicol R."/>
            <person name="Norbu C."/>
            <person name="Norbu N."/>
            <person name="Novod N."/>
            <person name="O'Neill B."/>
            <person name="Osman S."/>
            <person name="Markiewicz E."/>
            <person name="Oyono O.L."/>
            <person name="Patti C."/>
            <person name="Phunkhang P."/>
            <person name="Pierre F."/>
            <person name="Priest M."/>
            <person name="Raghuraman S."/>
            <person name="Rege F."/>
            <person name="Reyes R."/>
            <person name="Rise C."/>
            <person name="Rogov P."/>
            <person name="Ross K."/>
            <person name="Ryan E."/>
            <person name="Settipalli S."/>
            <person name="Shea T."/>
            <person name="Sherpa N."/>
            <person name="Shi L."/>
            <person name="Shih D."/>
            <person name="Sparrow T."/>
            <person name="Spaulding J."/>
            <person name="Stalker J."/>
            <person name="Stange-Thomann N."/>
            <person name="Stavropoulos S."/>
            <person name="Stone C."/>
            <person name="Strader C."/>
            <person name="Tesfaye S."/>
            <person name="Thomson T."/>
            <person name="Thoulutsang Y."/>
            <person name="Thoulutsang D."/>
            <person name="Topham K."/>
            <person name="Topping I."/>
            <person name="Tsamla T."/>
            <person name="Vassiliev H."/>
            <person name="Vo A."/>
            <person name="Wangchuk T."/>
            <person name="Wangdi T."/>
            <person name="Weiand M."/>
            <person name="Wilkinson J."/>
            <person name="Wilson A."/>
            <person name="Yadav S."/>
            <person name="Young G."/>
            <person name="Yu Q."/>
            <person name="Zembek L."/>
            <person name="Zhong D."/>
            <person name="Zimmer A."/>
            <person name="Zwirko Z."/>
            <person name="Jaffe D.B."/>
            <person name="Alvarez P."/>
            <person name="Brockman W."/>
            <person name="Butler J."/>
            <person name="Chin C."/>
            <person name="Gnerre S."/>
            <person name="Grabherr M."/>
            <person name="Kleber M."/>
            <person name="Mauceli E."/>
            <person name="MacCallum I."/>
        </authorList>
    </citation>
    <scope>NUCLEOTIDE SEQUENCE [LARGE SCALE GENOMIC DNA]</scope>
    <source>
        <strain evidence="2">Tucson 15010-1051.87</strain>
    </source>
</reference>
<evidence type="ECO:0000313" key="1">
    <source>
        <dbReference type="EMBL" id="EDW60004.2"/>
    </source>
</evidence>
<dbReference type="Proteomes" id="UP000008792">
    <property type="component" value="Unassembled WGS sequence"/>
</dbReference>
<dbReference type="Pfam" id="PF00379">
    <property type="entry name" value="Chitin_bind_4"/>
    <property type="match status" value="1"/>
</dbReference>
<proteinExistence type="predicted"/>
<dbReference type="InParanoid" id="B4LML7"/>
<dbReference type="HOGENOM" id="CLU_065450_7_2_1"/>
<dbReference type="eggNOG" id="ENOG502T7XP">
    <property type="taxonomic scope" value="Eukaryota"/>
</dbReference>
<gene>
    <name evidence="1" type="primary">Dvir\GJ21115</name>
    <name evidence="1" type="ORF">Dvir_GJ21115</name>
</gene>
<keyword evidence="2" id="KW-1185">Reference proteome</keyword>